<keyword evidence="1" id="KW-0812">Transmembrane</keyword>
<name>A0A7S8C848_9HYPH</name>
<organism evidence="3 4">
    <name type="scientific">Kaustia mangrovi</name>
    <dbReference type="NCBI Taxonomy" id="2593653"/>
    <lineage>
        <taxon>Bacteria</taxon>
        <taxon>Pseudomonadati</taxon>
        <taxon>Pseudomonadota</taxon>
        <taxon>Alphaproteobacteria</taxon>
        <taxon>Hyphomicrobiales</taxon>
        <taxon>Parvibaculaceae</taxon>
        <taxon>Kaustia</taxon>
    </lineage>
</organism>
<sequence>MRGWLWPRRGWRRSVAYVWHRVTRLSASPHEIALGFAAGMFASFTPFMGFHFLLGAIVALVLGGNVLASAFGTFIGNPLTFPLIWIATYNLGGLVLGHDLREKLVLKFPDNTFANLLHHPLYGWQEFWSVLGPVVTPMSVGGVVLGTVMGSIGYVLVRPMVAAYQNRRRTRLVSRKKPTSNVAESSNSS</sequence>
<feature type="transmembrane region" description="Helical" evidence="1">
    <location>
        <begin position="134"/>
        <end position="157"/>
    </location>
</feature>
<dbReference type="EMBL" id="CP058214">
    <property type="protein sequence ID" value="QPC45159.1"/>
    <property type="molecule type" value="Genomic_DNA"/>
</dbReference>
<feature type="domain" description="DUF2062" evidence="2">
    <location>
        <begin position="13"/>
        <end position="169"/>
    </location>
</feature>
<keyword evidence="4" id="KW-1185">Reference proteome</keyword>
<feature type="transmembrane region" description="Helical" evidence="1">
    <location>
        <begin position="50"/>
        <end position="75"/>
    </location>
</feature>
<keyword evidence="1" id="KW-0472">Membrane</keyword>
<dbReference type="InterPro" id="IPR018639">
    <property type="entry name" value="DUF2062"/>
</dbReference>
<gene>
    <name evidence="3" type="ORF">HW532_03105</name>
</gene>
<dbReference type="KEGG" id="kmn:HW532_03105"/>
<evidence type="ECO:0000313" key="3">
    <source>
        <dbReference type="EMBL" id="QPC45159.1"/>
    </source>
</evidence>
<evidence type="ECO:0000256" key="1">
    <source>
        <dbReference type="SAM" id="Phobius"/>
    </source>
</evidence>
<dbReference type="PANTHER" id="PTHR40547:SF1">
    <property type="entry name" value="SLL0298 PROTEIN"/>
    <property type="match status" value="1"/>
</dbReference>
<protein>
    <submittedName>
        <fullName evidence="3">DUF2062 domain-containing protein</fullName>
    </submittedName>
</protein>
<dbReference type="Proteomes" id="UP000593594">
    <property type="component" value="Chromosome"/>
</dbReference>
<dbReference type="Pfam" id="PF09835">
    <property type="entry name" value="DUF2062"/>
    <property type="match status" value="1"/>
</dbReference>
<dbReference type="PANTHER" id="PTHR40547">
    <property type="entry name" value="SLL0298 PROTEIN"/>
    <property type="match status" value="1"/>
</dbReference>
<dbReference type="AlphaFoldDB" id="A0A7S8C848"/>
<evidence type="ECO:0000313" key="4">
    <source>
        <dbReference type="Proteomes" id="UP000593594"/>
    </source>
</evidence>
<evidence type="ECO:0000259" key="2">
    <source>
        <dbReference type="Pfam" id="PF09835"/>
    </source>
</evidence>
<proteinExistence type="predicted"/>
<keyword evidence="1" id="KW-1133">Transmembrane helix</keyword>
<reference evidence="3 4" key="1">
    <citation type="submission" date="2020-06" db="EMBL/GenBank/DDBJ databases">
        <title>Genome sequence of 2 isolates from Red Sea Mangroves.</title>
        <authorList>
            <person name="Sefrji F."/>
            <person name="Michoud G."/>
            <person name="Merlino G."/>
            <person name="Daffonchio D."/>
        </authorList>
    </citation>
    <scope>NUCLEOTIDE SEQUENCE [LARGE SCALE GENOMIC DNA]</scope>
    <source>
        <strain evidence="3 4">R1DC25</strain>
    </source>
</reference>
<accession>A0A7S8C848</accession>